<dbReference type="InterPro" id="IPR013655">
    <property type="entry name" value="PAS_fold_3"/>
</dbReference>
<dbReference type="PRINTS" id="PR00344">
    <property type="entry name" value="BCTRLSENSOR"/>
</dbReference>
<dbReference type="RefSeq" id="WP_204204138.1">
    <property type="nucleotide sequence ID" value="NZ_JAFELM010000035.1"/>
</dbReference>
<evidence type="ECO:0000259" key="9">
    <source>
        <dbReference type="PROSITE" id="PS50109"/>
    </source>
</evidence>
<organism evidence="11 12">
    <name type="scientific">Bacillus suaedaesalsae</name>
    <dbReference type="NCBI Taxonomy" id="2810349"/>
    <lineage>
        <taxon>Bacteria</taxon>
        <taxon>Bacillati</taxon>
        <taxon>Bacillota</taxon>
        <taxon>Bacilli</taxon>
        <taxon>Bacillales</taxon>
        <taxon>Bacillaceae</taxon>
        <taxon>Bacillus</taxon>
    </lineage>
</organism>
<dbReference type="PANTHER" id="PTHR43065:SF10">
    <property type="entry name" value="PEROXIDE STRESS-ACTIVATED HISTIDINE KINASE MAK3"/>
    <property type="match status" value="1"/>
</dbReference>
<evidence type="ECO:0000256" key="7">
    <source>
        <dbReference type="ARBA" id="ARBA00022840"/>
    </source>
</evidence>
<dbReference type="InterPro" id="IPR000014">
    <property type="entry name" value="PAS"/>
</dbReference>
<dbReference type="SMART" id="SM00387">
    <property type="entry name" value="HATPase_c"/>
    <property type="match status" value="1"/>
</dbReference>
<evidence type="ECO:0000256" key="4">
    <source>
        <dbReference type="ARBA" id="ARBA00022679"/>
    </source>
</evidence>
<dbReference type="InterPro" id="IPR001610">
    <property type="entry name" value="PAC"/>
</dbReference>
<keyword evidence="4" id="KW-0808">Transferase</keyword>
<dbReference type="NCBIfam" id="TIGR00229">
    <property type="entry name" value="sensory_box"/>
    <property type="match status" value="2"/>
</dbReference>
<dbReference type="InterPro" id="IPR036890">
    <property type="entry name" value="HATPase_C_sf"/>
</dbReference>
<keyword evidence="6" id="KW-0418">Kinase</keyword>
<feature type="domain" description="Histidine kinase" evidence="9">
    <location>
        <begin position="267"/>
        <end position="472"/>
    </location>
</feature>
<dbReference type="InterPro" id="IPR004358">
    <property type="entry name" value="Sig_transdc_His_kin-like_C"/>
</dbReference>
<dbReference type="EC" id="2.7.13.3" evidence="2"/>
<comment type="catalytic activity">
    <reaction evidence="1">
        <text>ATP + protein L-histidine = ADP + protein N-phospho-L-histidine.</text>
        <dbReference type="EC" id="2.7.13.3"/>
    </reaction>
</comment>
<evidence type="ECO:0000256" key="6">
    <source>
        <dbReference type="ARBA" id="ARBA00022777"/>
    </source>
</evidence>
<keyword evidence="5" id="KW-0547">Nucleotide-binding</keyword>
<dbReference type="InterPro" id="IPR005467">
    <property type="entry name" value="His_kinase_dom"/>
</dbReference>
<feature type="domain" description="PAS" evidence="10">
    <location>
        <begin position="128"/>
        <end position="199"/>
    </location>
</feature>
<dbReference type="CDD" id="cd00082">
    <property type="entry name" value="HisKA"/>
    <property type="match status" value="1"/>
</dbReference>
<evidence type="ECO:0000256" key="8">
    <source>
        <dbReference type="ARBA" id="ARBA00023012"/>
    </source>
</evidence>
<dbReference type="SUPFAM" id="SSF47384">
    <property type="entry name" value="Homodimeric domain of signal transducing histidine kinase"/>
    <property type="match status" value="1"/>
</dbReference>
<gene>
    <name evidence="11" type="ORF">JR050_14075</name>
</gene>
<dbReference type="Proteomes" id="UP001518925">
    <property type="component" value="Unassembled WGS sequence"/>
</dbReference>
<dbReference type="PROSITE" id="PS50112">
    <property type="entry name" value="PAS"/>
    <property type="match status" value="2"/>
</dbReference>
<dbReference type="SUPFAM" id="SSF55874">
    <property type="entry name" value="ATPase domain of HSP90 chaperone/DNA topoisomerase II/histidine kinase"/>
    <property type="match status" value="1"/>
</dbReference>
<keyword evidence="7" id="KW-0067">ATP-binding</keyword>
<dbReference type="SUPFAM" id="SSF55785">
    <property type="entry name" value="PYP-like sensor domain (PAS domain)"/>
    <property type="match status" value="2"/>
</dbReference>
<keyword evidence="12" id="KW-1185">Reference proteome</keyword>
<evidence type="ECO:0000313" key="12">
    <source>
        <dbReference type="Proteomes" id="UP001518925"/>
    </source>
</evidence>
<dbReference type="Gene3D" id="3.30.450.20">
    <property type="entry name" value="PAS domain"/>
    <property type="match status" value="2"/>
</dbReference>
<dbReference type="Pfam" id="PF08447">
    <property type="entry name" value="PAS_3"/>
    <property type="match status" value="2"/>
</dbReference>
<dbReference type="PANTHER" id="PTHR43065">
    <property type="entry name" value="SENSOR HISTIDINE KINASE"/>
    <property type="match status" value="1"/>
</dbReference>
<sequence length="472" mass="54224">MREKAMFKQIFYQSSVPQLIGSIDFKRIEMNDAFYEYIGYSKEEFSNMTIPEISYPEDLLLDQQLFSELINRQRKKYQMEKRYIHKSGEIIWGMLHVSLIDVEDVSFVHGQIMDITEKKLIEDTYRINEKKYRILAENSSDMIIMHDVDGTYLYVSPSVESILGYEPDQIIGLSPYMFMHQDDIRKIKEQHMQASQKKETVIMTYRARTKSGNYIWIESAVKPVLHEITGEMTELISVSRNIQQRLETDSLIRKSEKLAVAGQLAAAVAHEIRNPLTSIKGFIQLFHASNESCSPEYTGLVLDELKRVEEIISEFLTMAKPHQEVMKQINISAVVTQVVQLLKTQALLDNKEIILEIYDRLPLVIGDSSLLKQVFINIIQNALEASKADGYVQVLVHSHDDEIAIIIRDQGIGISKERLLKLGEPFYSTKEKGTGLGLMTCYRIIEQHNGKIKIQSEEGEGTTVTIFLPMNK</sequence>
<dbReference type="InterPro" id="IPR003594">
    <property type="entry name" value="HATPase_dom"/>
</dbReference>
<evidence type="ECO:0000313" key="11">
    <source>
        <dbReference type="EMBL" id="MBM6618793.1"/>
    </source>
</evidence>
<protein>
    <recommendedName>
        <fullName evidence="2">histidine kinase</fullName>
        <ecNumber evidence="2">2.7.13.3</ecNumber>
    </recommendedName>
</protein>
<reference evidence="11 12" key="1">
    <citation type="submission" date="2021-02" db="EMBL/GenBank/DDBJ databases">
        <title>Bacillus sp. RD4P76, an endophyte from a halophyte.</title>
        <authorList>
            <person name="Sun J.-Q."/>
        </authorList>
    </citation>
    <scope>NUCLEOTIDE SEQUENCE [LARGE SCALE GENOMIC DNA]</scope>
    <source>
        <strain evidence="11 12">RD4P76</strain>
    </source>
</reference>
<evidence type="ECO:0000256" key="5">
    <source>
        <dbReference type="ARBA" id="ARBA00022741"/>
    </source>
</evidence>
<feature type="domain" description="PAS" evidence="10">
    <location>
        <begin position="3"/>
        <end position="73"/>
    </location>
</feature>
<dbReference type="Pfam" id="PF02518">
    <property type="entry name" value="HATPase_c"/>
    <property type="match status" value="1"/>
</dbReference>
<dbReference type="SMART" id="SM00388">
    <property type="entry name" value="HisKA"/>
    <property type="match status" value="1"/>
</dbReference>
<keyword evidence="8" id="KW-0902">Two-component regulatory system</keyword>
<keyword evidence="3" id="KW-0597">Phosphoprotein</keyword>
<dbReference type="Gene3D" id="1.10.287.130">
    <property type="match status" value="1"/>
</dbReference>
<dbReference type="PROSITE" id="PS50109">
    <property type="entry name" value="HIS_KIN"/>
    <property type="match status" value="1"/>
</dbReference>
<dbReference type="InterPro" id="IPR003661">
    <property type="entry name" value="HisK_dim/P_dom"/>
</dbReference>
<accession>A0ABS2DMT9</accession>
<evidence type="ECO:0000256" key="2">
    <source>
        <dbReference type="ARBA" id="ARBA00012438"/>
    </source>
</evidence>
<dbReference type="InterPro" id="IPR035965">
    <property type="entry name" value="PAS-like_dom_sf"/>
</dbReference>
<comment type="caution">
    <text evidence="11">The sequence shown here is derived from an EMBL/GenBank/DDBJ whole genome shotgun (WGS) entry which is preliminary data.</text>
</comment>
<dbReference type="EMBL" id="JAFELM010000035">
    <property type="protein sequence ID" value="MBM6618793.1"/>
    <property type="molecule type" value="Genomic_DNA"/>
</dbReference>
<dbReference type="Pfam" id="PF00512">
    <property type="entry name" value="HisKA"/>
    <property type="match status" value="1"/>
</dbReference>
<evidence type="ECO:0000256" key="1">
    <source>
        <dbReference type="ARBA" id="ARBA00000085"/>
    </source>
</evidence>
<dbReference type="CDD" id="cd00130">
    <property type="entry name" value="PAS"/>
    <property type="match status" value="2"/>
</dbReference>
<evidence type="ECO:0000259" key="10">
    <source>
        <dbReference type="PROSITE" id="PS50112"/>
    </source>
</evidence>
<dbReference type="InterPro" id="IPR036097">
    <property type="entry name" value="HisK_dim/P_sf"/>
</dbReference>
<proteinExistence type="predicted"/>
<dbReference type="SMART" id="SM00091">
    <property type="entry name" value="PAS"/>
    <property type="match status" value="2"/>
</dbReference>
<evidence type="ECO:0000256" key="3">
    <source>
        <dbReference type="ARBA" id="ARBA00022553"/>
    </source>
</evidence>
<dbReference type="Gene3D" id="3.30.565.10">
    <property type="entry name" value="Histidine kinase-like ATPase, C-terminal domain"/>
    <property type="match status" value="1"/>
</dbReference>
<dbReference type="SMART" id="SM00086">
    <property type="entry name" value="PAC"/>
    <property type="match status" value="2"/>
</dbReference>
<name>A0ABS2DMT9_9BACI</name>